<dbReference type="Proteomes" id="UP000254893">
    <property type="component" value="Unassembled WGS sequence"/>
</dbReference>
<evidence type="ECO:0000256" key="2">
    <source>
        <dbReference type="ARBA" id="ARBA00022679"/>
    </source>
</evidence>
<protein>
    <submittedName>
        <fullName evidence="4">Chondroitin polymerase</fullName>
    </submittedName>
</protein>
<dbReference type="GO" id="GO:0016758">
    <property type="term" value="F:hexosyltransferase activity"/>
    <property type="evidence" value="ECO:0007669"/>
    <property type="project" value="UniProtKB-ARBA"/>
</dbReference>
<keyword evidence="1" id="KW-0328">Glycosyltransferase</keyword>
<evidence type="ECO:0000313" key="5">
    <source>
        <dbReference type="Proteomes" id="UP000254893"/>
    </source>
</evidence>
<dbReference type="PANTHER" id="PTHR22916">
    <property type="entry name" value="GLYCOSYLTRANSFERASE"/>
    <property type="match status" value="1"/>
</dbReference>
<dbReference type="RefSeq" id="WP_115168742.1">
    <property type="nucleotide sequence ID" value="NZ_UGYW01000001.1"/>
</dbReference>
<gene>
    <name evidence="4" type="primary">kfoC</name>
    <name evidence="4" type="ORF">NCTC11388_00191</name>
</gene>
<dbReference type="CDD" id="cd00761">
    <property type="entry name" value="Glyco_tranf_GTA_type"/>
    <property type="match status" value="1"/>
</dbReference>
<dbReference type="Gene3D" id="3.90.550.10">
    <property type="entry name" value="Spore Coat Polysaccharide Biosynthesis Protein SpsA, Chain A"/>
    <property type="match status" value="1"/>
</dbReference>
<keyword evidence="2" id="KW-0808">Transferase</keyword>
<dbReference type="EMBL" id="UGYW01000001">
    <property type="protein sequence ID" value="SUI96866.1"/>
    <property type="molecule type" value="Genomic_DNA"/>
</dbReference>
<accession>A0A380B9J4</accession>
<evidence type="ECO:0000313" key="4">
    <source>
        <dbReference type="EMBL" id="SUI96866.1"/>
    </source>
</evidence>
<evidence type="ECO:0000256" key="1">
    <source>
        <dbReference type="ARBA" id="ARBA00022676"/>
    </source>
</evidence>
<dbReference type="InterPro" id="IPR001173">
    <property type="entry name" value="Glyco_trans_2-like"/>
</dbReference>
<proteinExistence type="predicted"/>
<dbReference type="SUPFAM" id="SSF53448">
    <property type="entry name" value="Nucleotide-diphospho-sugar transferases"/>
    <property type="match status" value="1"/>
</dbReference>
<organism evidence="4 5">
    <name type="scientific">Sphingobacterium spiritivorum</name>
    <name type="common">Flavobacterium spiritivorum</name>
    <dbReference type="NCBI Taxonomy" id="258"/>
    <lineage>
        <taxon>Bacteria</taxon>
        <taxon>Pseudomonadati</taxon>
        <taxon>Bacteroidota</taxon>
        <taxon>Sphingobacteriia</taxon>
        <taxon>Sphingobacteriales</taxon>
        <taxon>Sphingobacteriaceae</taxon>
        <taxon>Sphingobacterium</taxon>
    </lineage>
</organism>
<evidence type="ECO:0000259" key="3">
    <source>
        <dbReference type="Pfam" id="PF00535"/>
    </source>
</evidence>
<feature type="domain" description="Glycosyltransferase 2-like" evidence="3">
    <location>
        <begin position="11"/>
        <end position="129"/>
    </location>
</feature>
<dbReference type="PANTHER" id="PTHR22916:SF51">
    <property type="entry name" value="GLYCOSYLTRANSFERASE EPSH-RELATED"/>
    <property type="match status" value="1"/>
</dbReference>
<dbReference type="InterPro" id="IPR029044">
    <property type="entry name" value="Nucleotide-diphossugar_trans"/>
</dbReference>
<name>A0A380B9J4_SPHSI</name>
<sequence>MVNTSNHALVSIIIPIYNVDEFLDETIQSVLNQSFQEFELILINDGSTDRSALICQEYLSKDKRIQFINQENSGVSIARNNGLLLAKGKYIFFMDSDDTLDSDFIKSSFEAAEKDSNDITIVGEEYCKRLPNVTALPTCAQFLKRSFLVDHPEIRFPEHIQPCEDGLFSHQLLALTTAIGVNLQGNYNYRKHSNQNHVKINEDSWKVLHQIPSWFSILSKFYEKNDLFYSHSFHLALFIEHEPFEIRYLRLTLDEEQKKYLFDVIKEFMSKYVDPYLSNENRDLLSRPFLYLLQAKSHKDFDSFYVRYFRHNMRKKKILFFFVKLIPFTVLRRRWRKHIRDNY</sequence>
<dbReference type="AlphaFoldDB" id="A0A380B9J4"/>
<reference evidence="4 5" key="1">
    <citation type="submission" date="2018-06" db="EMBL/GenBank/DDBJ databases">
        <authorList>
            <consortium name="Pathogen Informatics"/>
            <person name="Doyle S."/>
        </authorList>
    </citation>
    <scope>NUCLEOTIDE SEQUENCE [LARGE SCALE GENOMIC DNA]</scope>
    <source>
        <strain evidence="4 5">NCTC11388</strain>
    </source>
</reference>
<dbReference type="Pfam" id="PF00535">
    <property type="entry name" value="Glycos_transf_2"/>
    <property type="match status" value="1"/>
</dbReference>